<dbReference type="InterPro" id="IPR008271">
    <property type="entry name" value="Ser/Thr_kinase_AS"/>
</dbReference>
<keyword evidence="3 8" id="KW-0418">Kinase</keyword>
<gene>
    <name evidence="8" type="ORF">EV148_10427</name>
</gene>
<keyword evidence="6" id="KW-0472">Membrane</keyword>
<dbReference type="PANTHER" id="PTHR43289">
    <property type="entry name" value="MITOGEN-ACTIVATED PROTEIN KINASE KINASE KINASE 20-RELATED"/>
    <property type="match status" value="1"/>
</dbReference>
<dbReference type="AlphaFoldDB" id="A0A4R2I9H5"/>
<comment type="caution">
    <text evidence="8">The sequence shown here is derived from an EMBL/GenBank/DDBJ whole genome shotgun (WGS) entry which is preliminary data.</text>
</comment>
<dbReference type="Gene3D" id="1.10.510.10">
    <property type="entry name" value="Transferase(Phosphotransferase) domain 1"/>
    <property type="match status" value="1"/>
</dbReference>
<keyword evidence="6" id="KW-1133">Transmembrane helix</keyword>
<evidence type="ECO:0000256" key="3">
    <source>
        <dbReference type="ARBA" id="ARBA00022777"/>
    </source>
</evidence>
<evidence type="ECO:0000313" key="9">
    <source>
        <dbReference type="Proteomes" id="UP000294862"/>
    </source>
</evidence>
<dbReference type="SUPFAM" id="SSF56112">
    <property type="entry name" value="Protein kinase-like (PK-like)"/>
    <property type="match status" value="1"/>
</dbReference>
<keyword evidence="2 5" id="KW-0547">Nucleotide-binding</keyword>
<dbReference type="GO" id="GO:0005524">
    <property type="term" value="F:ATP binding"/>
    <property type="evidence" value="ECO:0007669"/>
    <property type="project" value="UniProtKB-UniRule"/>
</dbReference>
<dbReference type="PROSITE" id="PS00107">
    <property type="entry name" value="PROTEIN_KINASE_ATP"/>
    <property type="match status" value="1"/>
</dbReference>
<evidence type="ECO:0000259" key="7">
    <source>
        <dbReference type="PROSITE" id="PS50011"/>
    </source>
</evidence>
<dbReference type="CDD" id="cd14014">
    <property type="entry name" value="STKc_PknB_like"/>
    <property type="match status" value="1"/>
</dbReference>
<protein>
    <submittedName>
        <fullName evidence="8">Serine/threonine-protein kinase</fullName>
    </submittedName>
</protein>
<dbReference type="PANTHER" id="PTHR43289:SF34">
    <property type="entry name" value="SERINE_THREONINE-PROTEIN KINASE YBDM-RELATED"/>
    <property type="match status" value="1"/>
</dbReference>
<dbReference type="OrthoDB" id="9783151at2"/>
<evidence type="ECO:0000256" key="6">
    <source>
        <dbReference type="SAM" id="Phobius"/>
    </source>
</evidence>
<evidence type="ECO:0000256" key="4">
    <source>
        <dbReference type="ARBA" id="ARBA00022840"/>
    </source>
</evidence>
<proteinExistence type="predicted"/>
<dbReference type="InterPro" id="IPR000719">
    <property type="entry name" value="Prot_kinase_dom"/>
</dbReference>
<dbReference type="RefSeq" id="WP_158287402.1">
    <property type="nucleotide sequence ID" value="NZ_SLWQ01000004.1"/>
</dbReference>
<dbReference type="InterPro" id="IPR011009">
    <property type="entry name" value="Kinase-like_dom_sf"/>
</dbReference>
<feature type="domain" description="Protein kinase" evidence="7">
    <location>
        <begin position="89"/>
        <end position="371"/>
    </location>
</feature>
<name>A0A4R2I9H5_9GAMM</name>
<accession>A0A4R2I9H5</accession>
<dbReference type="PROSITE" id="PS00108">
    <property type="entry name" value="PROTEIN_KINASE_ST"/>
    <property type="match status" value="1"/>
</dbReference>
<dbReference type="GO" id="GO:0004674">
    <property type="term" value="F:protein serine/threonine kinase activity"/>
    <property type="evidence" value="ECO:0007669"/>
    <property type="project" value="TreeGrafter"/>
</dbReference>
<dbReference type="InterPro" id="IPR017441">
    <property type="entry name" value="Protein_kinase_ATP_BS"/>
</dbReference>
<dbReference type="Gene3D" id="3.30.200.20">
    <property type="entry name" value="Phosphorylase Kinase, domain 1"/>
    <property type="match status" value="1"/>
</dbReference>
<dbReference type="Pfam" id="PF13424">
    <property type="entry name" value="TPR_12"/>
    <property type="match status" value="2"/>
</dbReference>
<dbReference type="SUPFAM" id="SSF48452">
    <property type="entry name" value="TPR-like"/>
    <property type="match status" value="2"/>
</dbReference>
<dbReference type="Gene3D" id="1.25.40.10">
    <property type="entry name" value="Tetratricopeptide repeat domain"/>
    <property type="match status" value="2"/>
</dbReference>
<dbReference type="EMBL" id="SLWQ01000004">
    <property type="protein sequence ID" value="TCO40666.1"/>
    <property type="molecule type" value="Genomic_DNA"/>
</dbReference>
<evidence type="ECO:0000256" key="1">
    <source>
        <dbReference type="ARBA" id="ARBA00022679"/>
    </source>
</evidence>
<keyword evidence="6" id="KW-0812">Transmembrane</keyword>
<dbReference type="Pfam" id="PF00069">
    <property type="entry name" value="Pkinase"/>
    <property type="match status" value="1"/>
</dbReference>
<feature type="binding site" evidence="5">
    <location>
        <position position="120"/>
    </location>
    <ligand>
        <name>ATP</name>
        <dbReference type="ChEBI" id="CHEBI:30616"/>
    </ligand>
</feature>
<dbReference type="PROSITE" id="PS50011">
    <property type="entry name" value="PROTEIN_KINASE_DOM"/>
    <property type="match status" value="1"/>
</dbReference>
<dbReference type="SMART" id="SM00220">
    <property type="entry name" value="S_TKc"/>
    <property type="match status" value="1"/>
</dbReference>
<evidence type="ECO:0000313" key="8">
    <source>
        <dbReference type="EMBL" id="TCO40666.1"/>
    </source>
</evidence>
<dbReference type="Proteomes" id="UP000294862">
    <property type="component" value="Unassembled WGS sequence"/>
</dbReference>
<keyword evidence="9" id="KW-1185">Reference proteome</keyword>
<reference evidence="8 9" key="1">
    <citation type="journal article" date="2015" name="Stand. Genomic Sci.">
        <title>Genomic Encyclopedia of Bacterial and Archaeal Type Strains, Phase III: the genomes of soil and plant-associated and newly described type strains.</title>
        <authorList>
            <person name="Whitman W.B."/>
            <person name="Woyke T."/>
            <person name="Klenk H.P."/>
            <person name="Zhou Y."/>
            <person name="Lilburn T.G."/>
            <person name="Beck B.J."/>
            <person name="De Vos P."/>
            <person name="Vandamme P."/>
            <person name="Eisen J.A."/>
            <person name="Garrity G."/>
            <person name="Hugenholtz P."/>
            <person name="Kyrpides N.C."/>
        </authorList>
    </citation>
    <scope>NUCLEOTIDE SEQUENCE [LARGE SCALE GENOMIC DNA]</scope>
    <source>
        <strain evidence="8 9">A3</strain>
    </source>
</reference>
<dbReference type="InterPro" id="IPR011990">
    <property type="entry name" value="TPR-like_helical_dom_sf"/>
</dbReference>
<evidence type="ECO:0000256" key="2">
    <source>
        <dbReference type="ARBA" id="ARBA00022741"/>
    </source>
</evidence>
<evidence type="ECO:0000256" key="5">
    <source>
        <dbReference type="PROSITE-ProRule" id="PRU10141"/>
    </source>
</evidence>
<keyword evidence="1" id="KW-0808">Transferase</keyword>
<keyword evidence="4 5" id="KW-0067">ATP-binding</keyword>
<sequence length="926" mass="101037">MDARRWQRARDLFDRLVDLPESSWHGRLLHDCGDDAQLRDEVLAMLRADAATSARTDLSAHAPLVLQGLAERIAADEVQSAQGRLVGPFRLVREIGRGGMGAVWLAERADGAYAQQVAIKLIRGEWDADEAHARFRSERQILAGLQHPNIAHLVDGGVTADGKPWLALEYVDGEDLRAWCDRRRLGIEQRLHLLLTVCAAVSHAHQRLVVHRDLKPSNILVGRDGIVKLLDFGIAKLLDAPPTMAESTRLFTPEYAAPEQLRGEAVTTAVDVYALGLLLYELLVGRRARELADAVQPSTGTLAPARPSAALARTGGVRTARAAARRQLTPRTLRRRLHGDLDAIVLKALRDDPRQRYAGVGEFAADIERHLANRPVHARRGDWRYRTGRFLRRHAIAATAAALGAIAVIGGGALAAWQAHVAAEQRDVAQREAETARRTVDVLVDVFRAANPATHPGETVTPADLLDEGVRTVRRKLRDQPAQRAALLEALGRARNGLGTFDEARPLLEEALALRVAGDDRLAEASVRLALGTVWSRQSRNEDALAEAERAFALGAGDSRQAADLRATADLHAGIELANLDRWSEAQPRLRRSAQARAALFGKDSEPYWQVLVPWTFNLAAREQADEALALLEPAWRAIAARTTAGDWDRSYLLGARSYALTQAGRYDEAVAVQREALSIAGRVYGDDHPNTNEALVNLASALYRAGEVTESADAYARAIAWRVANPTRKRLRRPDNQLRGWALALDAAGRSAEAIDVLARLREERKTIDGVSASEHAEAWLLLARAQRHARRLDDASVSLEAYRAALASIEGVPDGAVAAGLVERTWLALALDAADRECADARRAVALLDAIAAKRDERLHARAALAACWIETGQRDRAAEAIAALTGEQARLLPVEAAAVDDALRRWRGVKTAQRTNASESSGQ</sequence>
<feature type="transmembrane region" description="Helical" evidence="6">
    <location>
        <begin position="395"/>
        <end position="417"/>
    </location>
</feature>
<organism evidence="8 9">
    <name type="scientific">Dokdonella fugitiva</name>
    <dbReference type="NCBI Taxonomy" id="328517"/>
    <lineage>
        <taxon>Bacteria</taxon>
        <taxon>Pseudomonadati</taxon>
        <taxon>Pseudomonadota</taxon>
        <taxon>Gammaproteobacteria</taxon>
        <taxon>Lysobacterales</taxon>
        <taxon>Rhodanobacteraceae</taxon>
        <taxon>Dokdonella</taxon>
    </lineage>
</organism>